<dbReference type="AlphaFoldDB" id="C0EAG2"/>
<dbReference type="GO" id="GO:0030170">
    <property type="term" value="F:pyridoxal phosphate binding"/>
    <property type="evidence" value="ECO:0007669"/>
    <property type="project" value="UniProtKB-UniRule"/>
</dbReference>
<feature type="binding site" evidence="9">
    <location>
        <position position="14"/>
    </location>
    <ligand>
        <name>substrate</name>
    </ligand>
</feature>
<dbReference type="GO" id="GO:0010285">
    <property type="term" value="F:L,L-diaminopimelate aminotransferase activity"/>
    <property type="evidence" value="ECO:0007669"/>
    <property type="project" value="UniProtKB-UniRule"/>
</dbReference>
<feature type="binding site" evidence="9">
    <location>
        <position position="130"/>
    </location>
    <ligand>
        <name>substrate</name>
    </ligand>
</feature>
<feature type="binding site" evidence="9">
    <location>
        <begin position="234"/>
        <end position="236"/>
    </location>
    <ligand>
        <name>pyridoxal 5'-phosphate</name>
        <dbReference type="ChEBI" id="CHEBI:597326"/>
    </ligand>
</feature>
<comment type="catalytic activity">
    <reaction evidence="8 9">
        <text>(2S,6S)-2,6-diaminopimelate + 2-oxoglutarate = (S)-2,3,4,5-tetrahydrodipicolinate + L-glutamate + H2O + H(+)</text>
        <dbReference type="Rhea" id="RHEA:23988"/>
        <dbReference type="ChEBI" id="CHEBI:15377"/>
        <dbReference type="ChEBI" id="CHEBI:15378"/>
        <dbReference type="ChEBI" id="CHEBI:16810"/>
        <dbReference type="ChEBI" id="CHEBI:16845"/>
        <dbReference type="ChEBI" id="CHEBI:29985"/>
        <dbReference type="ChEBI" id="CHEBI:57609"/>
        <dbReference type="EC" id="2.6.1.83"/>
    </reaction>
</comment>
<evidence type="ECO:0000256" key="3">
    <source>
        <dbReference type="ARBA" id="ARBA00013138"/>
    </source>
</evidence>
<feature type="modified residue" description="N6-(pyridoxal phosphate)lysine" evidence="9">
    <location>
        <position position="237"/>
    </location>
</feature>
<evidence type="ECO:0000313" key="11">
    <source>
        <dbReference type="EMBL" id="EEG31507.1"/>
    </source>
</evidence>
<dbReference type="Pfam" id="PF00155">
    <property type="entry name" value="Aminotran_1_2"/>
    <property type="match status" value="1"/>
</dbReference>
<comment type="function">
    <text evidence="9">Involved in the synthesis of meso-diaminopimelate (m-DAP or DL-DAP), required for both lysine and peptidoglycan biosynthesis. Catalyzes the direct conversion of tetrahydrodipicolinate to LL-diaminopimelate.</text>
</comment>
<organism evidence="11 12">
    <name type="scientific">[Clostridium] methylpentosum DSM 5476</name>
    <dbReference type="NCBI Taxonomy" id="537013"/>
    <lineage>
        <taxon>Bacteria</taxon>
        <taxon>Bacillati</taxon>
        <taxon>Bacillota</taxon>
        <taxon>Clostridia</taxon>
        <taxon>Eubacteriales</taxon>
        <taxon>Oscillospiraceae</taxon>
        <taxon>Oscillospiraceae incertae sedis</taxon>
    </lineage>
</organism>
<name>C0EAG2_9FIRM</name>
<dbReference type="eggNOG" id="COG0436">
    <property type="taxonomic scope" value="Bacteria"/>
</dbReference>
<feature type="binding site" evidence="9">
    <location>
        <position position="206"/>
    </location>
    <ligand>
        <name>pyridoxal 5'-phosphate</name>
        <dbReference type="ChEBI" id="CHEBI:597326"/>
    </ligand>
</feature>
<evidence type="ECO:0000256" key="9">
    <source>
        <dbReference type="HAMAP-Rule" id="MF_01642"/>
    </source>
</evidence>
<comment type="caution">
    <text evidence="11">The sequence shown here is derived from an EMBL/GenBank/DDBJ whole genome shotgun (WGS) entry which is preliminary data.</text>
</comment>
<keyword evidence="6 9" id="KW-0808">Transferase</keyword>
<comment type="subunit">
    <text evidence="9">Homodimer.</text>
</comment>
<dbReference type="InterPro" id="IPR015421">
    <property type="entry name" value="PyrdxlP-dep_Trfase_major"/>
</dbReference>
<dbReference type="EC" id="2.6.1.83" evidence="3 9"/>
<feature type="binding site" evidence="9">
    <location>
        <position position="245"/>
    </location>
    <ligand>
        <name>pyridoxal 5'-phosphate</name>
        <dbReference type="ChEBI" id="CHEBI:597326"/>
    </ligand>
</feature>
<feature type="binding site" evidence="9">
    <location>
        <position position="41"/>
    </location>
    <ligand>
        <name>substrate</name>
    </ligand>
</feature>
<feature type="binding site" evidence="9">
    <location>
        <position position="175"/>
    </location>
    <ligand>
        <name>pyridoxal 5'-phosphate</name>
        <dbReference type="ChEBI" id="CHEBI:597326"/>
    </ligand>
</feature>
<feature type="binding site" evidence="9">
    <location>
        <position position="107"/>
    </location>
    <ligand>
        <name>substrate</name>
    </ligand>
</feature>
<comment type="cofactor">
    <cofactor evidence="1 9">
        <name>pyridoxal 5'-phosphate</name>
        <dbReference type="ChEBI" id="CHEBI:597326"/>
    </cofactor>
</comment>
<evidence type="ECO:0000256" key="5">
    <source>
        <dbReference type="ARBA" id="ARBA00022576"/>
    </source>
</evidence>
<feature type="domain" description="Aminotransferase class I/classII large" evidence="10">
    <location>
        <begin position="34"/>
        <end position="388"/>
    </location>
</feature>
<evidence type="ECO:0000256" key="2">
    <source>
        <dbReference type="ARBA" id="ARBA00004982"/>
    </source>
</evidence>
<feature type="binding site" evidence="9">
    <location>
        <position position="130"/>
    </location>
    <ligand>
        <name>pyridoxal 5'-phosphate</name>
        <dbReference type="ChEBI" id="CHEBI:597326"/>
    </ligand>
</feature>
<evidence type="ECO:0000256" key="7">
    <source>
        <dbReference type="ARBA" id="ARBA00022898"/>
    </source>
</evidence>
<evidence type="ECO:0000259" key="10">
    <source>
        <dbReference type="Pfam" id="PF00155"/>
    </source>
</evidence>
<dbReference type="InterPro" id="IPR004839">
    <property type="entry name" value="Aminotransferase_I/II_large"/>
</dbReference>
<dbReference type="STRING" id="537013.CLOSTMETH_00817"/>
<accession>C0EAG2</accession>
<reference evidence="11 12" key="1">
    <citation type="submission" date="2009-01" db="EMBL/GenBank/DDBJ databases">
        <authorList>
            <person name="Fulton L."/>
            <person name="Clifton S."/>
            <person name="Fulton B."/>
            <person name="Xu J."/>
            <person name="Minx P."/>
            <person name="Pepin K.H."/>
            <person name="Johnson M."/>
            <person name="Bhonagiri V."/>
            <person name="Nash W.E."/>
            <person name="Mardis E.R."/>
            <person name="Wilson R.K."/>
        </authorList>
    </citation>
    <scope>NUCLEOTIDE SEQUENCE [LARGE SCALE GENOMIC DNA]</scope>
    <source>
        <strain evidence="11 12">DSM 5476</strain>
    </source>
</reference>
<protein>
    <recommendedName>
        <fullName evidence="4 9">LL-diaminopimelate aminotransferase</fullName>
        <shortName evidence="9">DAP-AT</shortName>
        <shortName evidence="9">DAP-aminotransferase</shortName>
        <shortName evidence="9">LL-DAP-aminotransferase</shortName>
        <ecNumber evidence="3 9">2.6.1.83</ecNumber>
    </recommendedName>
</protein>
<evidence type="ECO:0000313" key="12">
    <source>
        <dbReference type="Proteomes" id="UP000003340"/>
    </source>
</evidence>
<proteinExistence type="inferred from homology"/>
<feature type="binding site" evidence="9">
    <location>
        <position position="371"/>
    </location>
    <ligand>
        <name>substrate</name>
    </ligand>
</feature>
<dbReference type="HOGENOM" id="CLU_051433_0_0_9"/>
<feature type="binding site" evidence="9">
    <location>
        <position position="275"/>
    </location>
    <ligand>
        <name>substrate</name>
    </ligand>
</feature>
<evidence type="ECO:0000256" key="4">
    <source>
        <dbReference type="ARBA" id="ARBA00018052"/>
    </source>
</evidence>
<reference evidence="11 12" key="2">
    <citation type="submission" date="2009-02" db="EMBL/GenBank/DDBJ databases">
        <title>Draft genome sequence of Clostridium methylpentosum (DSM 5476).</title>
        <authorList>
            <person name="Sudarsanam P."/>
            <person name="Ley R."/>
            <person name="Guruge J."/>
            <person name="Turnbaugh P.J."/>
            <person name="Mahowald M."/>
            <person name="Liep D."/>
            <person name="Gordon J."/>
        </authorList>
    </citation>
    <scope>NUCLEOTIDE SEQUENCE [LARGE SCALE GENOMIC DNA]</scope>
    <source>
        <strain evidence="11 12">DSM 5476</strain>
    </source>
</reference>
<evidence type="ECO:0000256" key="1">
    <source>
        <dbReference type="ARBA" id="ARBA00001933"/>
    </source>
</evidence>
<dbReference type="InterPro" id="IPR015424">
    <property type="entry name" value="PyrdxlP-dep_Trfase"/>
</dbReference>
<evidence type="ECO:0000256" key="6">
    <source>
        <dbReference type="ARBA" id="ARBA00022679"/>
    </source>
</evidence>
<comment type="pathway">
    <text evidence="2 9">Amino-acid biosynthesis; L-lysine biosynthesis via DAP pathway; LL-2,6-diaminopimelate from (S)-tetrahydrodipicolinate (aminotransferase route): step 1/1.</text>
</comment>
<dbReference type="UniPathway" id="UPA00034">
    <property type="reaction ID" value="UER00466"/>
</dbReference>
<comment type="similarity">
    <text evidence="9">Belongs to the class-I pyridoxal-phosphate-dependent aminotransferase family. LL-diaminopimelate aminotransferase subfamily.</text>
</comment>
<dbReference type="Gene3D" id="3.40.640.10">
    <property type="entry name" value="Type I PLP-dependent aspartate aminotransferase-like (Major domain)"/>
    <property type="match status" value="1"/>
</dbReference>
<feature type="binding site" evidence="9">
    <location>
        <position position="71"/>
    </location>
    <ligand>
        <name>pyridoxal 5'-phosphate</name>
        <dbReference type="ChEBI" id="CHEBI:597326"/>
    </ligand>
</feature>
<dbReference type="PANTHER" id="PTHR43144">
    <property type="entry name" value="AMINOTRANSFERASE"/>
    <property type="match status" value="1"/>
</dbReference>
<sequence>MKLNEHFSDLQDSYLFSTIAHKVAAYQQEHPEKEIIRLGIGDVTLPLCDAVVQAMHRAVDEMGRKESFHGYGPEQGYDFVKEALQGYYAKRGVVLDLQEIFVSDGAKSDVGNILDLFSSENTVLIPDPVYPVYVDTNLMAGRKIVYLDANEQNGFLPLPDPSIKADIIYLCSPNNPTGAVYSRDQLKAWVDYARECGAVILFDAAYEAFLSDPALPRSIFEIEGAKECAIEFCSLSKTAGFTGTRCGYTVVPLALEQEGVSLNKLWLRRQTTKFNGVPYIVQRGAEAVFTEQGQRQIHKAIDYYRENARMIAGALREMGIWFTGGENSPYIWLKCPGGLSSWEYFDRLLTEANVVGTPGAGFGKNGEGFFRLTAFGDRDSTAEAVSRLKKLSLSN</sequence>
<gene>
    <name evidence="9" type="primary">dapL</name>
    <name evidence="11" type="ORF">CLOSTMETH_00817</name>
</gene>
<dbReference type="SUPFAM" id="SSF53383">
    <property type="entry name" value="PLP-dependent transferases"/>
    <property type="match status" value="1"/>
</dbReference>
<dbReference type="CDD" id="cd00609">
    <property type="entry name" value="AAT_like"/>
    <property type="match status" value="1"/>
</dbReference>
<dbReference type="Gene3D" id="3.90.1150.10">
    <property type="entry name" value="Aspartate Aminotransferase, domain 1"/>
    <property type="match status" value="1"/>
</dbReference>
<keyword evidence="5 9" id="KW-0032">Aminotransferase</keyword>
<keyword evidence="7 9" id="KW-0663">Pyridoxal phosphate</keyword>
<dbReference type="HAMAP" id="MF_01642">
    <property type="entry name" value="DapL_aminotrans_1"/>
    <property type="match status" value="1"/>
</dbReference>
<feature type="binding site" evidence="9">
    <location>
        <begin position="106"/>
        <end position="107"/>
    </location>
    <ligand>
        <name>pyridoxal 5'-phosphate</name>
        <dbReference type="ChEBI" id="CHEBI:597326"/>
    </ligand>
</feature>
<dbReference type="InterPro" id="IPR019942">
    <property type="entry name" value="DapL/ALD1"/>
</dbReference>
<keyword evidence="12" id="KW-1185">Reference proteome</keyword>
<dbReference type="EMBL" id="ACEC01000032">
    <property type="protein sequence ID" value="EEG31507.1"/>
    <property type="molecule type" value="Genomic_DNA"/>
</dbReference>
<evidence type="ECO:0000256" key="8">
    <source>
        <dbReference type="ARBA" id="ARBA00051934"/>
    </source>
</evidence>
<dbReference type="InterPro" id="IPR015422">
    <property type="entry name" value="PyrdxlP-dep_Trfase_small"/>
</dbReference>
<dbReference type="NCBIfam" id="TIGR03542">
    <property type="entry name" value="DAPAT_plant"/>
    <property type="match status" value="1"/>
</dbReference>
<feature type="binding site" evidence="9">
    <location>
        <position position="275"/>
    </location>
    <ligand>
        <name>pyridoxal 5'-phosphate</name>
        <dbReference type="ChEBI" id="CHEBI:597326"/>
    </ligand>
</feature>
<dbReference type="Proteomes" id="UP000003340">
    <property type="component" value="Unassembled WGS sequence"/>
</dbReference>
<feature type="binding site" evidence="9">
    <location>
        <position position="175"/>
    </location>
    <ligand>
        <name>substrate</name>
    </ligand>
</feature>
<dbReference type="GO" id="GO:0033362">
    <property type="term" value="P:lysine biosynthetic process via diaminopimelate, diaminopimelate-aminotransferase pathway"/>
    <property type="evidence" value="ECO:0007669"/>
    <property type="project" value="UniProtKB-UniRule"/>
</dbReference>
<dbReference type="FunFam" id="3.40.640.10:FF:000099">
    <property type="entry name" value="LL-diaminopimelate aminotransferase, chloroplastic"/>
    <property type="match status" value="1"/>
</dbReference>